<evidence type="ECO:0008006" key="4">
    <source>
        <dbReference type="Google" id="ProtNLM"/>
    </source>
</evidence>
<evidence type="ECO:0000256" key="1">
    <source>
        <dbReference type="SAM" id="SignalP"/>
    </source>
</evidence>
<gene>
    <name evidence="2" type="ORF">SVUK_LOCUS2820</name>
</gene>
<dbReference type="EMBL" id="UYYB01006649">
    <property type="protein sequence ID" value="VDM67822.1"/>
    <property type="molecule type" value="Genomic_DNA"/>
</dbReference>
<feature type="non-terminal residue" evidence="2">
    <location>
        <position position="284"/>
    </location>
</feature>
<evidence type="ECO:0000313" key="2">
    <source>
        <dbReference type="EMBL" id="VDM67822.1"/>
    </source>
</evidence>
<evidence type="ECO:0000313" key="3">
    <source>
        <dbReference type="Proteomes" id="UP000270094"/>
    </source>
</evidence>
<proteinExistence type="predicted"/>
<reference evidence="2 3" key="1">
    <citation type="submission" date="2018-11" db="EMBL/GenBank/DDBJ databases">
        <authorList>
            <consortium name="Pathogen Informatics"/>
        </authorList>
    </citation>
    <scope>NUCLEOTIDE SEQUENCE [LARGE SCALE GENOMIC DNA]</scope>
</reference>
<protein>
    <recommendedName>
        <fullName evidence="4">SET domain-containing protein</fullName>
    </recommendedName>
</protein>
<dbReference type="OrthoDB" id="5871687at2759"/>
<accession>A0A3P7KJW7</accession>
<keyword evidence="3" id="KW-1185">Reference proteome</keyword>
<feature type="chain" id="PRO_5017980316" description="SET domain-containing protein" evidence="1">
    <location>
        <begin position="24"/>
        <end position="284"/>
    </location>
</feature>
<dbReference type="Proteomes" id="UP000270094">
    <property type="component" value="Unassembled WGS sequence"/>
</dbReference>
<keyword evidence="1" id="KW-0732">Signal</keyword>
<dbReference type="AlphaFoldDB" id="A0A3P7KJW7"/>
<name>A0A3P7KJW7_STRVU</name>
<organism evidence="2 3">
    <name type="scientific">Strongylus vulgaris</name>
    <name type="common">Blood worm</name>
    <dbReference type="NCBI Taxonomy" id="40348"/>
    <lineage>
        <taxon>Eukaryota</taxon>
        <taxon>Metazoa</taxon>
        <taxon>Ecdysozoa</taxon>
        <taxon>Nematoda</taxon>
        <taxon>Chromadorea</taxon>
        <taxon>Rhabditida</taxon>
        <taxon>Rhabditina</taxon>
        <taxon>Rhabditomorpha</taxon>
        <taxon>Strongyloidea</taxon>
        <taxon>Strongylidae</taxon>
        <taxon>Strongylus</taxon>
    </lineage>
</organism>
<feature type="signal peptide" evidence="1">
    <location>
        <begin position="1"/>
        <end position="23"/>
    </location>
</feature>
<sequence length="284" mass="32182">MLRRRNALISGQISLMIFLKIQTEVPAVLVQSPDVPTFDKYTSFTSFYPMTCGGGVKIGSGLAGAAVCMPNTNDIVEVSESDKLTAEFCMRVLICKPSKGNEMCDQASIKLWFPYAKKLVGVNKVEDVSASSLEVEKGEIITTIDPGCELRLQKAHKLRHRFLNKPPKIRQMMRKYPGFYLQPSFHHPRRPYRGGNSIFLGKALWMGVDVIKKIDCFAECDLGQVFYYKMNPNMPFYSKIFVDGGKCEWFKICIEGAQGVTREKYYCKDADMINVFLRNAFVVM</sequence>